<evidence type="ECO:0000256" key="1">
    <source>
        <dbReference type="SAM" id="MobiDB-lite"/>
    </source>
</evidence>
<feature type="region of interest" description="Disordered" evidence="1">
    <location>
        <begin position="59"/>
        <end position="94"/>
    </location>
</feature>
<evidence type="ECO:0000313" key="3">
    <source>
        <dbReference type="EMBL" id="KAJ1525387.1"/>
    </source>
</evidence>
<proteinExistence type="predicted"/>
<evidence type="ECO:0000256" key="2">
    <source>
        <dbReference type="SAM" id="Phobius"/>
    </source>
</evidence>
<organism evidence="3 4">
    <name type="scientific">Megalurothrips usitatus</name>
    <name type="common">bean blossom thrips</name>
    <dbReference type="NCBI Taxonomy" id="439358"/>
    <lineage>
        <taxon>Eukaryota</taxon>
        <taxon>Metazoa</taxon>
        <taxon>Ecdysozoa</taxon>
        <taxon>Arthropoda</taxon>
        <taxon>Hexapoda</taxon>
        <taxon>Insecta</taxon>
        <taxon>Pterygota</taxon>
        <taxon>Neoptera</taxon>
        <taxon>Paraneoptera</taxon>
        <taxon>Thysanoptera</taxon>
        <taxon>Terebrantia</taxon>
        <taxon>Thripoidea</taxon>
        <taxon>Thripidae</taxon>
        <taxon>Megalurothrips</taxon>
    </lineage>
</organism>
<name>A0AAV7XH27_9NEOP</name>
<keyword evidence="2" id="KW-0812">Transmembrane</keyword>
<accession>A0AAV7XH27</accession>
<protein>
    <submittedName>
        <fullName evidence="3">Uncharacterized protein</fullName>
    </submittedName>
</protein>
<sequence>MEEVWATLCSCWPNNLKVIIRYLLIVSGMAPNELLPFVSGGLFILFFFPFSPSFWLQDGGGRRGAAPPPRPISASPSGRGTRHRTPGTARLDVPVGGRCRYREGGCRRAHTARTAVQGRCRNGLGPRL</sequence>
<evidence type="ECO:0000313" key="4">
    <source>
        <dbReference type="Proteomes" id="UP001075354"/>
    </source>
</evidence>
<dbReference type="AlphaFoldDB" id="A0AAV7XH27"/>
<gene>
    <name evidence="3" type="ORF">ONE63_010202</name>
</gene>
<feature type="transmembrane region" description="Helical" evidence="2">
    <location>
        <begin position="34"/>
        <end position="56"/>
    </location>
</feature>
<keyword evidence="2" id="KW-1133">Transmembrane helix</keyword>
<comment type="caution">
    <text evidence="3">The sequence shown here is derived from an EMBL/GenBank/DDBJ whole genome shotgun (WGS) entry which is preliminary data.</text>
</comment>
<reference evidence="3" key="1">
    <citation type="submission" date="2022-12" db="EMBL/GenBank/DDBJ databases">
        <title>Chromosome-level genome assembly of the bean flower thrips Megalurothrips usitatus.</title>
        <authorList>
            <person name="Ma L."/>
            <person name="Liu Q."/>
            <person name="Li H."/>
            <person name="Cai W."/>
        </authorList>
    </citation>
    <scope>NUCLEOTIDE SEQUENCE</scope>
    <source>
        <strain evidence="3">Cailab_2022a</strain>
    </source>
</reference>
<dbReference type="EMBL" id="JAPTSV010000008">
    <property type="protein sequence ID" value="KAJ1525387.1"/>
    <property type="molecule type" value="Genomic_DNA"/>
</dbReference>
<keyword evidence="4" id="KW-1185">Reference proteome</keyword>
<keyword evidence="2" id="KW-0472">Membrane</keyword>
<dbReference type="Proteomes" id="UP001075354">
    <property type="component" value="Chromosome 8"/>
</dbReference>